<name>K7XIV2_PINMG</name>
<gene>
    <name evidence="1" type="primary">atp8</name>
</gene>
<reference evidence="1" key="1">
    <citation type="journal article" date="2012" name="Gene">
        <title>A unique tRNA gene family and a novel, highly expressed ORF in the mitochondrial genome of the silver-lip pearl oyster, Pinctada maxima (Bivalvia: Pteriidae).</title>
        <authorList>
            <person name="Wu X."/>
            <person name="Li X."/>
            <person name="Li L."/>
            <person name="Yu Z."/>
        </authorList>
    </citation>
    <scope>NUCLEOTIDE SEQUENCE</scope>
</reference>
<dbReference type="EMBL" id="JX069978">
    <property type="protein sequence ID" value="AFX63159.1"/>
    <property type="molecule type" value="Genomic_DNA"/>
</dbReference>
<sequence>MYIGSSMLLVLGGAMAMSFLEWESKTPLLFFELYCSLVKSLGYLC</sequence>
<geneLocation type="mitochondrion" evidence="1"/>
<keyword evidence="1" id="KW-0496">Mitochondrion</keyword>
<dbReference type="AlphaFoldDB" id="K7XIV2"/>
<organism evidence="1">
    <name type="scientific">Margaritifera margaritifera</name>
    <name type="common">Freshwater pearl mussel</name>
    <dbReference type="NCBI Taxonomy" id="102329"/>
    <lineage>
        <taxon>Eukaryota</taxon>
        <taxon>Metazoa</taxon>
        <taxon>Spiralia</taxon>
        <taxon>Lophotrochozoa</taxon>
        <taxon>Mollusca</taxon>
        <taxon>Bivalvia</taxon>
        <taxon>Autobranchia</taxon>
        <taxon>Pteriomorphia</taxon>
        <taxon>Pterioida</taxon>
        <taxon>Pterioidea</taxon>
        <taxon>Pteriidae</taxon>
        <taxon>Pinctada</taxon>
    </lineage>
</organism>
<accession>K7XIV2</accession>
<protein>
    <submittedName>
        <fullName evidence="1">ATP synthase subunit 8</fullName>
    </submittedName>
</protein>
<proteinExistence type="predicted"/>
<evidence type="ECO:0000313" key="1">
    <source>
        <dbReference type="EMBL" id="AFX63159.1"/>
    </source>
</evidence>